<gene>
    <name evidence="1" type="ORF">GCM10011613_13620</name>
</gene>
<dbReference type="Proteomes" id="UP000619761">
    <property type="component" value="Unassembled WGS sequence"/>
</dbReference>
<dbReference type="EMBL" id="BMYZ01000001">
    <property type="protein sequence ID" value="GGY70436.1"/>
    <property type="molecule type" value="Genomic_DNA"/>
</dbReference>
<dbReference type="InterPro" id="IPR025984">
    <property type="entry name" value="DCTPP"/>
</dbReference>
<organism evidence="1 2">
    <name type="scientific">Cellvibrio zantedeschiae</name>
    <dbReference type="NCBI Taxonomy" id="1237077"/>
    <lineage>
        <taxon>Bacteria</taxon>
        <taxon>Pseudomonadati</taxon>
        <taxon>Pseudomonadota</taxon>
        <taxon>Gammaproteobacteria</taxon>
        <taxon>Cellvibrionales</taxon>
        <taxon>Cellvibrionaceae</taxon>
        <taxon>Cellvibrio</taxon>
    </lineage>
</organism>
<keyword evidence="2" id="KW-1185">Reference proteome</keyword>
<dbReference type="Pfam" id="PF12643">
    <property type="entry name" value="MazG-like"/>
    <property type="match status" value="1"/>
</dbReference>
<dbReference type="SUPFAM" id="SSF101386">
    <property type="entry name" value="all-alpha NTP pyrophosphatases"/>
    <property type="match status" value="1"/>
</dbReference>
<evidence type="ECO:0000313" key="1">
    <source>
        <dbReference type="EMBL" id="GGY70436.1"/>
    </source>
</evidence>
<evidence type="ECO:0000313" key="2">
    <source>
        <dbReference type="Proteomes" id="UP000619761"/>
    </source>
</evidence>
<evidence type="ECO:0008006" key="3">
    <source>
        <dbReference type="Google" id="ProtNLM"/>
    </source>
</evidence>
<dbReference type="InterPro" id="IPR052555">
    <property type="entry name" value="dCTP_Pyrophosphatase"/>
</dbReference>
<reference evidence="2" key="1">
    <citation type="journal article" date="2019" name="Int. J. Syst. Evol. Microbiol.">
        <title>The Global Catalogue of Microorganisms (GCM) 10K type strain sequencing project: providing services to taxonomists for standard genome sequencing and annotation.</title>
        <authorList>
            <consortium name="The Broad Institute Genomics Platform"/>
            <consortium name="The Broad Institute Genome Sequencing Center for Infectious Disease"/>
            <person name="Wu L."/>
            <person name="Ma J."/>
        </authorList>
    </citation>
    <scope>NUCLEOTIDE SEQUENCE [LARGE SCALE GENOMIC DNA]</scope>
    <source>
        <strain evidence="2">KCTC 32239</strain>
    </source>
</reference>
<dbReference type="PANTHER" id="PTHR46523:SF1">
    <property type="entry name" value="DCTP PYROPHOSPHATASE 1"/>
    <property type="match status" value="1"/>
</dbReference>
<name>A0ABQ3AX10_9GAMM</name>
<comment type="caution">
    <text evidence="1">The sequence shown here is derived from an EMBL/GenBank/DDBJ whole genome shotgun (WGS) entry which is preliminary data.</text>
</comment>
<sequence>MLLPAPLDIRGDAGVQLAIGGANHIYEPIFRIHASRPGIRGDQKVQSLKPLDLAEINREFRAIAAANKWQAYHTPKNLASAVAVEASELLAEFQWLTAEESVELTDEKRTQVADEIADIVMYLTELSMQLDIDLAAALGAKIQKNKIRFKQP</sequence>
<accession>A0ABQ3AX10</accession>
<proteinExistence type="predicted"/>
<protein>
    <recommendedName>
        <fullName evidence="3">Nucleotide pyrophosphohydrolase</fullName>
    </recommendedName>
</protein>
<dbReference type="CDD" id="cd11537">
    <property type="entry name" value="NTP-PPase_RS21-C6_like"/>
    <property type="match status" value="1"/>
</dbReference>
<dbReference type="Gene3D" id="1.10.287.1080">
    <property type="entry name" value="MazG-like"/>
    <property type="match status" value="1"/>
</dbReference>
<dbReference type="PANTHER" id="PTHR46523">
    <property type="entry name" value="DCTP PYROPHOSPHATASE 1"/>
    <property type="match status" value="1"/>
</dbReference>